<dbReference type="Proteomes" id="UP000263900">
    <property type="component" value="Chromosome"/>
</dbReference>
<sequence length="207" mass="23599">MEKLDLSKEYKAYYTAKAKPKLVTIEQASFLSICGKGDPSGPGFAARIEALYATAYTIKFAWKGRGKDFVVAKLEGQWWYDQVRYAGVRMEEAPTKIARSEWEYRLLIRLPEFVSEKDVAMAADVVLQKKGIVLVSEIGFLEMKEGTCVQMLHVGPFDQEPVSLQVMKAFMEERGLRQNGLHHEIYLSDFRKVEAGKLRTILREPVI</sequence>
<dbReference type="KEGG" id="pseg:D3H65_30655"/>
<keyword evidence="3" id="KW-1185">Reference proteome</keyword>
<dbReference type="PIRSF" id="PIRSF031644">
    <property type="entry name" value="UCP031644"/>
    <property type="match status" value="1"/>
</dbReference>
<reference evidence="2 3" key="1">
    <citation type="submission" date="2018-09" db="EMBL/GenBank/DDBJ databases">
        <title>Genome sequencing of strain 6GH32-13.</title>
        <authorList>
            <person name="Weon H.-Y."/>
            <person name="Heo J."/>
            <person name="Kwon S.-W."/>
        </authorList>
    </citation>
    <scope>NUCLEOTIDE SEQUENCE [LARGE SCALE GENOMIC DNA]</scope>
    <source>
        <strain evidence="2 3">5GH32-13</strain>
    </source>
</reference>
<name>A0A3B7MVG5_9BACT</name>
<proteinExistence type="predicted"/>
<dbReference type="OrthoDB" id="4772335at2"/>
<dbReference type="RefSeq" id="WP_119053961.1">
    <property type="nucleotide sequence ID" value="NZ_CP032157.1"/>
</dbReference>
<feature type="domain" description="GyrI-like small molecule binding" evidence="1">
    <location>
        <begin position="133"/>
        <end position="200"/>
    </location>
</feature>
<dbReference type="AlphaFoldDB" id="A0A3B7MVG5"/>
<evidence type="ECO:0000313" key="3">
    <source>
        <dbReference type="Proteomes" id="UP000263900"/>
    </source>
</evidence>
<dbReference type="InterPro" id="IPR008319">
    <property type="entry name" value="GyrI-like_CCH_Lin2189-like"/>
</dbReference>
<dbReference type="Gene3D" id="3.20.80.10">
    <property type="entry name" value="Regulatory factor, effector binding domain"/>
    <property type="match status" value="1"/>
</dbReference>
<evidence type="ECO:0000259" key="1">
    <source>
        <dbReference type="Pfam" id="PF06445"/>
    </source>
</evidence>
<protein>
    <recommendedName>
        <fullName evidence="1">GyrI-like small molecule binding domain-containing protein</fullName>
    </recommendedName>
</protein>
<gene>
    <name evidence="2" type="ORF">D3H65_30655</name>
</gene>
<dbReference type="EMBL" id="CP032157">
    <property type="protein sequence ID" value="AXY78088.1"/>
    <property type="molecule type" value="Genomic_DNA"/>
</dbReference>
<dbReference type="InterPro" id="IPR029442">
    <property type="entry name" value="GyrI-like"/>
</dbReference>
<evidence type="ECO:0000313" key="2">
    <source>
        <dbReference type="EMBL" id="AXY78088.1"/>
    </source>
</evidence>
<accession>A0A3B7MVG5</accession>
<organism evidence="2 3">
    <name type="scientific">Paraflavitalea soli</name>
    <dbReference type="NCBI Taxonomy" id="2315862"/>
    <lineage>
        <taxon>Bacteria</taxon>
        <taxon>Pseudomonadati</taxon>
        <taxon>Bacteroidota</taxon>
        <taxon>Chitinophagia</taxon>
        <taxon>Chitinophagales</taxon>
        <taxon>Chitinophagaceae</taxon>
        <taxon>Paraflavitalea</taxon>
    </lineage>
</organism>
<dbReference type="InterPro" id="IPR011256">
    <property type="entry name" value="Reg_factor_effector_dom_sf"/>
</dbReference>
<dbReference type="Pfam" id="PF06445">
    <property type="entry name" value="GyrI-like"/>
    <property type="match status" value="1"/>
</dbReference>